<dbReference type="InterPro" id="IPR013216">
    <property type="entry name" value="Methyltransf_11"/>
</dbReference>
<keyword evidence="3" id="KW-1185">Reference proteome</keyword>
<dbReference type="Gene3D" id="3.40.50.150">
    <property type="entry name" value="Vaccinia Virus protein VP39"/>
    <property type="match status" value="1"/>
</dbReference>
<dbReference type="GO" id="GO:0032259">
    <property type="term" value="P:methylation"/>
    <property type="evidence" value="ECO:0007669"/>
    <property type="project" value="UniProtKB-KW"/>
</dbReference>
<dbReference type="PANTHER" id="PTHR43861">
    <property type="entry name" value="TRANS-ACONITATE 2-METHYLTRANSFERASE-RELATED"/>
    <property type="match status" value="1"/>
</dbReference>
<accession>A0A4P9ZP43</accession>
<sequence>MTEEFKSNGWNPDRFSKLSQTLLEIFEDHYQLLQDRLSPDAKILDVGCGEGVLTEKLQEKFSRVVGVDISPDMAEGARIRGIQDVRLASASNLQAAGIAANEFDAAFSQYVLNWIADDPRKPLQEIYRCLKPGGLFVTKFCANQCVSSMLTALTAIINTYGEANLPVPIYLPTANEYRVLLEQQGFEIEVVEEKPITIELYVTLRQYIDSACDAFLGDWGDVKKRTEVYNKLENSMKNINIRNGRFYMNYSHLNVVARKPQT</sequence>
<dbReference type="Proteomes" id="UP000268162">
    <property type="component" value="Unassembled WGS sequence"/>
</dbReference>
<keyword evidence="2" id="KW-0489">Methyltransferase</keyword>
<name>A0A4P9ZP43_9FUNG</name>
<proteinExistence type="predicted"/>
<dbReference type="PANTHER" id="PTHR43861:SF1">
    <property type="entry name" value="TRANS-ACONITATE 2-METHYLTRANSFERASE"/>
    <property type="match status" value="1"/>
</dbReference>
<evidence type="ECO:0000313" key="2">
    <source>
        <dbReference type="EMBL" id="RKP34130.1"/>
    </source>
</evidence>
<dbReference type="InterPro" id="IPR029063">
    <property type="entry name" value="SAM-dependent_MTases_sf"/>
</dbReference>
<dbReference type="AlphaFoldDB" id="A0A4P9ZP43"/>
<keyword evidence="2" id="KW-0808">Transferase</keyword>
<reference evidence="3" key="1">
    <citation type="journal article" date="2018" name="Nat. Microbiol.">
        <title>Leveraging single-cell genomics to expand the fungal tree of life.</title>
        <authorList>
            <person name="Ahrendt S.R."/>
            <person name="Quandt C.A."/>
            <person name="Ciobanu D."/>
            <person name="Clum A."/>
            <person name="Salamov A."/>
            <person name="Andreopoulos B."/>
            <person name="Cheng J.F."/>
            <person name="Woyke T."/>
            <person name="Pelin A."/>
            <person name="Henrissat B."/>
            <person name="Reynolds N.K."/>
            <person name="Benny G.L."/>
            <person name="Smith M.E."/>
            <person name="James T.Y."/>
            <person name="Grigoriev I.V."/>
        </authorList>
    </citation>
    <scope>NUCLEOTIDE SEQUENCE [LARGE SCALE GENOMIC DNA]</scope>
    <source>
        <strain evidence="3">RSA 468</strain>
    </source>
</reference>
<organism evidence="2 3">
    <name type="scientific">Dimargaris cristalligena</name>
    <dbReference type="NCBI Taxonomy" id="215637"/>
    <lineage>
        <taxon>Eukaryota</taxon>
        <taxon>Fungi</taxon>
        <taxon>Fungi incertae sedis</taxon>
        <taxon>Zoopagomycota</taxon>
        <taxon>Kickxellomycotina</taxon>
        <taxon>Dimargaritomycetes</taxon>
        <taxon>Dimargaritales</taxon>
        <taxon>Dimargaritaceae</taxon>
        <taxon>Dimargaris</taxon>
    </lineage>
</organism>
<evidence type="ECO:0000313" key="3">
    <source>
        <dbReference type="Proteomes" id="UP000268162"/>
    </source>
</evidence>
<dbReference type="Pfam" id="PF08241">
    <property type="entry name" value="Methyltransf_11"/>
    <property type="match status" value="1"/>
</dbReference>
<protein>
    <submittedName>
        <fullName evidence="2">S-adenosyl-L-methionine-dependent methyltransferase</fullName>
    </submittedName>
</protein>
<dbReference type="EMBL" id="ML003347">
    <property type="protein sequence ID" value="RKP34130.1"/>
    <property type="molecule type" value="Genomic_DNA"/>
</dbReference>
<dbReference type="CDD" id="cd02440">
    <property type="entry name" value="AdoMet_MTases"/>
    <property type="match status" value="1"/>
</dbReference>
<dbReference type="STRING" id="215637.A0A4P9ZP43"/>
<dbReference type="GO" id="GO:0008757">
    <property type="term" value="F:S-adenosylmethionine-dependent methyltransferase activity"/>
    <property type="evidence" value="ECO:0007669"/>
    <property type="project" value="InterPro"/>
</dbReference>
<feature type="domain" description="Methyltransferase type 11" evidence="1">
    <location>
        <begin position="44"/>
        <end position="137"/>
    </location>
</feature>
<evidence type="ECO:0000259" key="1">
    <source>
        <dbReference type="Pfam" id="PF08241"/>
    </source>
</evidence>
<dbReference type="SUPFAM" id="SSF53335">
    <property type="entry name" value="S-adenosyl-L-methionine-dependent methyltransferases"/>
    <property type="match status" value="1"/>
</dbReference>
<gene>
    <name evidence="2" type="ORF">BJ085DRAFT_19455</name>
</gene>